<gene>
    <name evidence="1" type="ORF">CCMA1212_010572</name>
</gene>
<name>A0ABY2GP94_9HYPO</name>
<reference evidence="1 2" key="1">
    <citation type="submission" date="2018-01" db="EMBL/GenBank/DDBJ databases">
        <title>Genome characterization of the sugarcane-associated fungus Trichoderma ghanense CCMA-1212 and their application in lignocelulose bioconversion.</title>
        <authorList>
            <person name="Steindorff A.S."/>
            <person name="Mendes T.D."/>
            <person name="Vilela E.S.D."/>
            <person name="Rodrigues D.S."/>
            <person name="Formighieri E.F."/>
            <person name="Melo I.S."/>
            <person name="Favaro L.C.L."/>
        </authorList>
    </citation>
    <scope>NUCLEOTIDE SEQUENCE [LARGE SCALE GENOMIC DNA]</scope>
    <source>
        <strain evidence="1 2">CCMA-1212</strain>
    </source>
</reference>
<comment type="caution">
    <text evidence="1">The sequence shown here is derived from an EMBL/GenBank/DDBJ whole genome shotgun (WGS) entry which is preliminary data.</text>
</comment>
<organism evidence="1 2">
    <name type="scientific">Trichoderma ghanense</name>
    <dbReference type="NCBI Taxonomy" id="65468"/>
    <lineage>
        <taxon>Eukaryota</taxon>
        <taxon>Fungi</taxon>
        <taxon>Dikarya</taxon>
        <taxon>Ascomycota</taxon>
        <taxon>Pezizomycotina</taxon>
        <taxon>Sordariomycetes</taxon>
        <taxon>Hypocreomycetidae</taxon>
        <taxon>Hypocreales</taxon>
        <taxon>Hypocreaceae</taxon>
        <taxon>Trichoderma</taxon>
    </lineage>
</organism>
<dbReference type="EMBL" id="PPTA01000028">
    <property type="protein sequence ID" value="TFA97683.1"/>
    <property type="molecule type" value="Genomic_DNA"/>
</dbReference>
<accession>A0ABY2GP94</accession>
<evidence type="ECO:0000313" key="2">
    <source>
        <dbReference type="Proteomes" id="UP001642720"/>
    </source>
</evidence>
<protein>
    <submittedName>
        <fullName evidence="1">Uncharacterized protein</fullName>
    </submittedName>
</protein>
<sequence>MPSRAGPSIPPQAPRCPHSNRRAVLCTYQASIHLISRENTISRRSSHPIGPATRISHRRGMRLTKHDAVIRRTKNRNGFEVSAKAQVSRRNKGDCRRDDKTLIGTPGWVPALQDLVPRLFTTTPAGDVGTVGSLRMLMPTRGNRRSSIRRLLRVAYVVYAVVRAHGRCVFALCSVCLLRGCMSVIYHPVL</sequence>
<dbReference type="GeneID" id="300582060"/>
<proteinExistence type="predicted"/>
<dbReference type="Proteomes" id="UP001642720">
    <property type="component" value="Unassembled WGS sequence"/>
</dbReference>
<dbReference type="RefSeq" id="XP_073553885.1">
    <property type="nucleotide sequence ID" value="XM_073707610.1"/>
</dbReference>
<keyword evidence="2" id="KW-1185">Reference proteome</keyword>
<evidence type="ECO:0000313" key="1">
    <source>
        <dbReference type="EMBL" id="TFA97683.1"/>
    </source>
</evidence>